<evidence type="ECO:0000259" key="6">
    <source>
        <dbReference type="Pfam" id="PF14905"/>
    </source>
</evidence>
<protein>
    <submittedName>
        <fullName evidence="7">TonB-dependent receptor family protein</fullName>
    </submittedName>
</protein>
<evidence type="ECO:0000313" key="7">
    <source>
        <dbReference type="EMBL" id="BDS12865.1"/>
    </source>
</evidence>
<dbReference type="Proteomes" id="UP001060919">
    <property type="component" value="Chromosome"/>
</dbReference>
<feature type="domain" description="Outer membrane protein beta-barrel" evidence="6">
    <location>
        <begin position="385"/>
        <end position="787"/>
    </location>
</feature>
<dbReference type="Gene3D" id="2.60.40.1120">
    <property type="entry name" value="Carboxypeptidase-like, regulatory domain"/>
    <property type="match status" value="1"/>
</dbReference>
<dbReference type="GO" id="GO:0009279">
    <property type="term" value="C:cell outer membrane"/>
    <property type="evidence" value="ECO:0007669"/>
    <property type="project" value="UniProtKB-SubCell"/>
</dbReference>
<dbReference type="AlphaFoldDB" id="A0A916DUV6"/>
<evidence type="ECO:0000313" key="8">
    <source>
        <dbReference type="Proteomes" id="UP001060919"/>
    </source>
</evidence>
<sequence length="816" mass="91745">MKLLLTHLLLVGIISSSLGQGQAPPSGTMEGTVQDAQSKEVIEFATISIHQLPDSTLITGGITNEKGVFEIKKIPFGNHYVKIDFIGYKSSIQNISISAQKPNIKLAPTLLIINSTSLQTAEVTAETNMMRLGIDRKVFDVEKSQLNDGGNAIDVLKNTPTLDVDMNDNISLRGSQGVSVLINGKPSGLNGANRAAILRQIPASMIKNVEIITNPSAKYDPEGMTGIINIVLKKNKMQGISGNIAYTIGTMANKHNVTAGINFRNEKINVFANYNFNYRGSYNSAIANRKNIFNDGSYNFLEEHAMGNHVNYGHFAKVGFDYFINPKNTISLNASINPGKGVAADSIYYTFLDQTKEITSKSLRSIPKKDAPLGMNYNLNYTTVFKDPKQKLEFDANYSYFNDQIINRYKQEDLLVPSNSPALQYNSDIRNNHILNIQLDYTHPFKNKGKMELGAKGGYRLINNDFEFQNYNYANQDYETDLGISNNFQYSEQVYAVYGTYGQKIKKFSFQAGLRLEQALTSSYLITTNERYTNNYFSFFPSAHIGYELPKTQQIQLSYSRRINRPRIHSLNPFGDQTDPQNIRIGNPYLKPEYINSIELTYAKYWKKGSFTTSLYYRHTTDVIRRLYNVDAQGAGYIQFTNFDEVHSYGVELASSIQLLKWWRMNVSMNAYRMQEDGSNLSDQYRNSSFGGHANIGSSFRLPLDFGAQFNLSYRAPMVLVIGNITGMFRSSFAISKSFLKRSLKITLSIQDPFNVMQFGYDLADTNYSVQGTHRWESRVARLSISYDFGKMDMGTRRRMNQRGSNAGGGGGGVGF</sequence>
<gene>
    <name evidence="7" type="ORF">AsAng_0035900</name>
</gene>
<evidence type="ECO:0000256" key="4">
    <source>
        <dbReference type="SAM" id="SignalP"/>
    </source>
</evidence>
<dbReference type="Pfam" id="PF14905">
    <property type="entry name" value="OMP_b-brl_3"/>
    <property type="match status" value="1"/>
</dbReference>
<comment type="subcellular location">
    <subcellularLocation>
        <location evidence="1">Cell outer membrane</location>
    </subcellularLocation>
</comment>
<keyword evidence="4" id="KW-0732">Signal</keyword>
<keyword evidence="8" id="KW-1185">Reference proteome</keyword>
<evidence type="ECO:0000256" key="3">
    <source>
        <dbReference type="ARBA" id="ARBA00023237"/>
    </source>
</evidence>
<dbReference type="InterPro" id="IPR008969">
    <property type="entry name" value="CarboxyPept-like_regulatory"/>
</dbReference>
<reference evidence="7" key="1">
    <citation type="submission" date="2022-09" db="EMBL/GenBank/DDBJ databases">
        <title>Aureispira anguillicida sp. nov., isolated from Leptocephalus of Japanese eel Anguilla japonica.</title>
        <authorList>
            <person name="Yuasa K."/>
            <person name="Mekata T."/>
            <person name="Ikunari K."/>
        </authorList>
    </citation>
    <scope>NUCLEOTIDE SEQUENCE</scope>
    <source>
        <strain evidence="7">EL160426</strain>
    </source>
</reference>
<name>A0A916DUV6_9BACT</name>
<dbReference type="Pfam" id="PF07715">
    <property type="entry name" value="Plug"/>
    <property type="match status" value="1"/>
</dbReference>
<keyword evidence="3" id="KW-0998">Cell outer membrane</keyword>
<evidence type="ECO:0000256" key="1">
    <source>
        <dbReference type="ARBA" id="ARBA00004442"/>
    </source>
</evidence>
<dbReference type="EMBL" id="AP026867">
    <property type="protein sequence ID" value="BDS12865.1"/>
    <property type="molecule type" value="Genomic_DNA"/>
</dbReference>
<dbReference type="InterPro" id="IPR041700">
    <property type="entry name" value="OMP_b-brl_3"/>
</dbReference>
<proteinExistence type="predicted"/>
<dbReference type="InterPro" id="IPR037066">
    <property type="entry name" value="Plug_dom_sf"/>
</dbReference>
<evidence type="ECO:0000256" key="2">
    <source>
        <dbReference type="ARBA" id="ARBA00023136"/>
    </source>
</evidence>
<feature type="chain" id="PRO_5037586386" evidence="4">
    <location>
        <begin position="20"/>
        <end position="816"/>
    </location>
</feature>
<dbReference type="Gene3D" id="2.40.170.20">
    <property type="entry name" value="TonB-dependent receptor, beta-barrel domain"/>
    <property type="match status" value="1"/>
</dbReference>
<keyword evidence="7" id="KW-0675">Receptor</keyword>
<evidence type="ECO:0000259" key="5">
    <source>
        <dbReference type="Pfam" id="PF07715"/>
    </source>
</evidence>
<dbReference type="PANTHER" id="PTHR40980">
    <property type="entry name" value="PLUG DOMAIN-CONTAINING PROTEIN"/>
    <property type="match status" value="1"/>
</dbReference>
<dbReference type="Pfam" id="PF13715">
    <property type="entry name" value="CarbopepD_reg_2"/>
    <property type="match status" value="1"/>
</dbReference>
<dbReference type="RefSeq" id="WP_264788210.1">
    <property type="nucleotide sequence ID" value="NZ_AP026867.1"/>
</dbReference>
<dbReference type="SUPFAM" id="SSF49464">
    <property type="entry name" value="Carboxypeptidase regulatory domain-like"/>
    <property type="match status" value="1"/>
</dbReference>
<dbReference type="KEGG" id="aup:AsAng_0035900"/>
<dbReference type="Gene3D" id="2.170.130.10">
    <property type="entry name" value="TonB-dependent receptor, plug domain"/>
    <property type="match status" value="1"/>
</dbReference>
<dbReference type="SUPFAM" id="SSF56935">
    <property type="entry name" value="Porins"/>
    <property type="match status" value="1"/>
</dbReference>
<dbReference type="InterPro" id="IPR036942">
    <property type="entry name" value="Beta-barrel_TonB_sf"/>
</dbReference>
<feature type="signal peptide" evidence="4">
    <location>
        <begin position="1"/>
        <end position="19"/>
    </location>
</feature>
<feature type="domain" description="TonB-dependent receptor plug" evidence="5">
    <location>
        <begin position="142"/>
        <end position="226"/>
    </location>
</feature>
<dbReference type="PANTHER" id="PTHR40980:SF4">
    <property type="entry name" value="TONB-DEPENDENT RECEPTOR-LIKE BETA-BARREL DOMAIN-CONTAINING PROTEIN"/>
    <property type="match status" value="1"/>
</dbReference>
<keyword evidence="2" id="KW-0472">Membrane</keyword>
<dbReference type="InterPro" id="IPR012910">
    <property type="entry name" value="Plug_dom"/>
</dbReference>
<organism evidence="7 8">
    <name type="scientific">Aureispira anguillae</name>
    <dbReference type="NCBI Taxonomy" id="2864201"/>
    <lineage>
        <taxon>Bacteria</taxon>
        <taxon>Pseudomonadati</taxon>
        <taxon>Bacteroidota</taxon>
        <taxon>Saprospiria</taxon>
        <taxon>Saprospirales</taxon>
        <taxon>Saprospiraceae</taxon>
        <taxon>Aureispira</taxon>
    </lineage>
</organism>
<accession>A0A916DUV6</accession>